<comment type="function">
    <text evidence="8 10 11">Involved in peptidoglycan biosynthesis. Transports lipid-linked peptidoglycan precursors from the inner to the outer leaflet of the cytoplasmic membrane.</text>
</comment>
<keyword evidence="10 11" id="KW-0961">Cell wall biogenesis/degradation</keyword>
<evidence type="ECO:0000256" key="8">
    <source>
        <dbReference type="ARBA" id="ARBA00060041"/>
    </source>
</evidence>
<accession>A0A4R3JFM3</accession>
<keyword evidence="3 10" id="KW-0812">Transmembrane</keyword>
<dbReference type="OrthoDB" id="9816572at2"/>
<evidence type="ECO:0000256" key="5">
    <source>
        <dbReference type="ARBA" id="ARBA00022984"/>
    </source>
</evidence>
<comment type="caution">
    <text evidence="12">The sequence shown here is derived from an EMBL/GenBank/DDBJ whole genome shotgun (WGS) entry which is preliminary data.</text>
</comment>
<keyword evidence="2 10" id="KW-1003">Cell membrane</keyword>
<keyword evidence="10 11" id="KW-0813">Transport</keyword>
<dbReference type="EMBL" id="SLZW01000001">
    <property type="protein sequence ID" value="TCS64928.1"/>
    <property type="molecule type" value="Genomic_DNA"/>
</dbReference>
<dbReference type="PIRSF" id="PIRSF002869">
    <property type="entry name" value="MviN"/>
    <property type="match status" value="1"/>
</dbReference>
<proteinExistence type="inferred from homology"/>
<keyword evidence="10" id="KW-0997">Cell inner membrane</keyword>
<feature type="transmembrane region" description="Helical" evidence="10">
    <location>
        <begin position="349"/>
        <end position="371"/>
    </location>
</feature>
<evidence type="ECO:0000256" key="6">
    <source>
        <dbReference type="ARBA" id="ARBA00022989"/>
    </source>
</evidence>
<feature type="transmembrane region" description="Helical" evidence="10">
    <location>
        <begin position="21"/>
        <end position="44"/>
    </location>
</feature>
<evidence type="ECO:0000313" key="13">
    <source>
        <dbReference type="Proteomes" id="UP000295304"/>
    </source>
</evidence>
<comment type="subcellular location">
    <subcellularLocation>
        <location evidence="10">Cell inner membrane</location>
        <topology evidence="10">Multi-pass membrane protein</topology>
    </subcellularLocation>
    <subcellularLocation>
        <location evidence="1">Cell membrane</location>
        <topology evidence="1">Multi-pass membrane protein</topology>
    </subcellularLocation>
</comment>
<dbReference type="Proteomes" id="UP000295304">
    <property type="component" value="Unassembled WGS sequence"/>
</dbReference>
<name>A0A4R3JFM3_9PROT</name>
<feature type="transmembrane region" description="Helical" evidence="10">
    <location>
        <begin position="486"/>
        <end position="507"/>
    </location>
</feature>
<dbReference type="NCBIfam" id="TIGR01695">
    <property type="entry name" value="murJ_mviN"/>
    <property type="match status" value="1"/>
</dbReference>
<reference evidence="12 13" key="1">
    <citation type="submission" date="2019-03" db="EMBL/GenBank/DDBJ databases">
        <title>Genomic Encyclopedia of Type Strains, Phase IV (KMG-IV): sequencing the most valuable type-strain genomes for metagenomic binning, comparative biology and taxonomic classification.</title>
        <authorList>
            <person name="Goeker M."/>
        </authorList>
    </citation>
    <scope>NUCLEOTIDE SEQUENCE [LARGE SCALE GENOMIC DNA]</scope>
    <source>
        <strain evidence="12 13">DSM 101688</strain>
    </source>
</reference>
<dbReference type="Pfam" id="PF03023">
    <property type="entry name" value="MurJ"/>
    <property type="match status" value="1"/>
</dbReference>
<dbReference type="InterPro" id="IPR004268">
    <property type="entry name" value="MurJ"/>
</dbReference>
<feature type="transmembrane region" description="Helical" evidence="10">
    <location>
        <begin position="134"/>
        <end position="153"/>
    </location>
</feature>
<feature type="transmembrane region" description="Helical" evidence="10">
    <location>
        <begin position="50"/>
        <end position="69"/>
    </location>
</feature>
<feature type="transmembrane region" description="Helical" evidence="10">
    <location>
        <begin position="273"/>
        <end position="292"/>
    </location>
</feature>
<feature type="transmembrane region" description="Helical" evidence="10">
    <location>
        <begin position="188"/>
        <end position="206"/>
    </location>
</feature>
<evidence type="ECO:0000313" key="12">
    <source>
        <dbReference type="EMBL" id="TCS64928.1"/>
    </source>
</evidence>
<protein>
    <recommendedName>
        <fullName evidence="10">Probable lipid II flippase MurJ</fullName>
    </recommendedName>
</protein>
<evidence type="ECO:0000256" key="3">
    <source>
        <dbReference type="ARBA" id="ARBA00022692"/>
    </source>
</evidence>
<evidence type="ECO:0000256" key="10">
    <source>
        <dbReference type="HAMAP-Rule" id="MF_02078"/>
    </source>
</evidence>
<feature type="transmembrane region" description="Helical" evidence="10">
    <location>
        <begin position="383"/>
        <end position="402"/>
    </location>
</feature>
<dbReference type="GO" id="GO:0008360">
    <property type="term" value="P:regulation of cell shape"/>
    <property type="evidence" value="ECO:0007669"/>
    <property type="project" value="UniProtKB-UniRule"/>
</dbReference>
<feature type="transmembrane region" description="Helical" evidence="10">
    <location>
        <begin position="408"/>
        <end position="432"/>
    </location>
</feature>
<keyword evidence="7 10" id="KW-0472">Membrane</keyword>
<evidence type="ECO:0000256" key="11">
    <source>
        <dbReference type="PIRNR" id="PIRNR002869"/>
    </source>
</evidence>
<dbReference type="GO" id="GO:0005886">
    <property type="term" value="C:plasma membrane"/>
    <property type="evidence" value="ECO:0007669"/>
    <property type="project" value="UniProtKB-SubCell"/>
</dbReference>
<dbReference type="GO" id="GO:0009252">
    <property type="term" value="P:peptidoglycan biosynthetic process"/>
    <property type="evidence" value="ECO:0007669"/>
    <property type="project" value="UniProtKB-UniRule"/>
</dbReference>
<sequence length="530" mass="55363">MPLLRSIATVGAMTMISRVLGFVRDMLVAATLGAGWMADAFFVAFKLPNLFRRLFAEGAFNLAFVPLFAGKLEGEGEAAAKTFAEEAFSVLFWSLAGFVAVGELAMGGVVTVFAPGFVSEPEKFQLAVDLARITFPYLFFISLVSLLAGMLNSAGKFAAPAATPILLNITLIAAIFGISPWAPSPAYALSIGVFMAGAIQLGWLAIHARRAGMGLRLVRPRLSADVRLLARRIAPVAVGAGIYQLNLLVDTVIASLLPSGAISYLFYADRVNQLPLGVVGVAVGTALLPLLSRQIRAGHDGAARHAQNRAIEFALLLTLPAACALVALAHPVIVVLFERGAFGALQAQATAQALAVFAAGLPAYVLVKTLAPGFFAREDTKTPIKIGIFALGVNVALNLWLMGPLAHVGIALATVVSAWVNAGLLGGVLMMRGHLDFDRRLARFLPRAIAASVVMVLVLLVTLWGLNVWGAGDWLHGGQLGRIGGLAALVGAGLLSYALAAQVFGAADLRDLKRMLGGGKSASAGKTPDA</sequence>
<dbReference type="CDD" id="cd13123">
    <property type="entry name" value="MATE_MurJ_like"/>
    <property type="match status" value="1"/>
</dbReference>
<dbReference type="HAMAP" id="MF_02078">
    <property type="entry name" value="MurJ_MviN"/>
    <property type="match status" value="1"/>
</dbReference>
<evidence type="ECO:0000256" key="1">
    <source>
        <dbReference type="ARBA" id="ARBA00004651"/>
    </source>
</evidence>
<feature type="transmembrane region" description="Helical" evidence="10">
    <location>
        <begin position="313"/>
        <end position="337"/>
    </location>
</feature>
<keyword evidence="4 10" id="KW-0133">Cell shape</keyword>
<keyword evidence="13" id="KW-1185">Reference proteome</keyword>
<feature type="transmembrane region" description="Helical" evidence="10">
    <location>
        <begin position="247"/>
        <end position="267"/>
    </location>
</feature>
<dbReference type="PANTHER" id="PTHR47019">
    <property type="entry name" value="LIPID II FLIPPASE MURJ"/>
    <property type="match status" value="1"/>
</dbReference>
<dbReference type="UniPathway" id="UPA00219"/>
<evidence type="ECO:0000256" key="4">
    <source>
        <dbReference type="ARBA" id="ARBA00022960"/>
    </source>
</evidence>
<evidence type="ECO:0000256" key="2">
    <source>
        <dbReference type="ARBA" id="ARBA00022475"/>
    </source>
</evidence>
<dbReference type="GO" id="GO:0034204">
    <property type="term" value="P:lipid translocation"/>
    <property type="evidence" value="ECO:0007669"/>
    <property type="project" value="TreeGrafter"/>
</dbReference>
<dbReference type="GO" id="GO:0015648">
    <property type="term" value="F:lipid-linked peptidoglycan transporter activity"/>
    <property type="evidence" value="ECO:0007669"/>
    <property type="project" value="UniProtKB-UniRule"/>
</dbReference>
<feature type="transmembrane region" description="Helical" evidence="10">
    <location>
        <begin position="165"/>
        <end position="182"/>
    </location>
</feature>
<dbReference type="AlphaFoldDB" id="A0A4R3JFM3"/>
<gene>
    <name evidence="10" type="primary">murJ</name>
    <name evidence="12" type="ORF">EDD55_101259</name>
</gene>
<evidence type="ECO:0000256" key="9">
    <source>
        <dbReference type="ARBA" id="ARBA00061532"/>
    </source>
</evidence>
<comment type="pathway">
    <text evidence="10">Cell wall biogenesis; peptidoglycan biosynthesis.</text>
</comment>
<keyword evidence="6 10" id="KW-1133">Transmembrane helix</keyword>
<keyword evidence="5 10" id="KW-0573">Peptidoglycan synthesis</keyword>
<evidence type="ECO:0000256" key="7">
    <source>
        <dbReference type="ARBA" id="ARBA00023136"/>
    </source>
</evidence>
<feature type="transmembrane region" description="Helical" evidence="10">
    <location>
        <begin position="90"/>
        <end position="114"/>
    </location>
</feature>
<feature type="transmembrane region" description="Helical" evidence="10">
    <location>
        <begin position="444"/>
        <end position="466"/>
    </location>
</feature>
<dbReference type="RefSeq" id="WP_132937661.1">
    <property type="nucleotide sequence ID" value="NZ_CP119676.1"/>
</dbReference>
<dbReference type="GO" id="GO:0071555">
    <property type="term" value="P:cell wall organization"/>
    <property type="evidence" value="ECO:0007669"/>
    <property type="project" value="UniProtKB-UniRule"/>
</dbReference>
<dbReference type="PANTHER" id="PTHR47019:SF1">
    <property type="entry name" value="LIPID II FLIPPASE MURJ"/>
    <property type="match status" value="1"/>
</dbReference>
<dbReference type="PRINTS" id="PR01806">
    <property type="entry name" value="VIRFACTRMVIN"/>
</dbReference>
<dbReference type="InterPro" id="IPR051050">
    <property type="entry name" value="Lipid_II_flippase_MurJ/MviN"/>
</dbReference>
<organism evidence="12 13">
    <name type="scientific">Varunaivibrio sulfuroxidans</name>
    <dbReference type="NCBI Taxonomy" id="1773489"/>
    <lineage>
        <taxon>Bacteria</taxon>
        <taxon>Pseudomonadati</taxon>
        <taxon>Pseudomonadota</taxon>
        <taxon>Alphaproteobacteria</taxon>
        <taxon>Rhodospirillales</taxon>
        <taxon>Magnetovibrionaceae</taxon>
        <taxon>Varunaivibrio</taxon>
    </lineage>
</organism>
<comment type="similarity">
    <text evidence="9 10 11">Belongs to the MurJ/MviN family.</text>
</comment>